<dbReference type="InterPro" id="IPR052945">
    <property type="entry name" value="Mitotic_Regulator"/>
</dbReference>
<dbReference type="EMBL" id="JASAYJ010000015">
    <property type="protein sequence ID" value="MDP8187589.1"/>
    <property type="molecule type" value="Genomic_DNA"/>
</dbReference>
<dbReference type="Proteomes" id="UP001230466">
    <property type="component" value="Unassembled WGS sequence"/>
</dbReference>
<dbReference type="PANTHER" id="PTHR43628">
    <property type="entry name" value="ACTIVATOR OF C KINASE PROTEIN 1-RELATED"/>
    <property type="match status" value="1"/>
</dbReference>
<evidence type="ECO:0000313" key="3">
    <source>
        <dbReference type="Proteomes" id="UP001230466"/>
    </source>
</evidence>
<dbReference type="SMART" id="SM00671">
    <property type="entry name" value="SEL1"/>
    <property type="match status" value="6"/>
</dbReference>
<evidence type="ECO:0000313" key="2">
    <source>
        <dbReference type="EMBL" id="MDP8187589.1"/>
    </source>
</evidence>
<dbReference type="Pfam" id="PF08238">
    <property type="entry name" value="Sel1"/>
    <property type="match status" value="6"/>
</dbReference>
<dbReference type="RefSeq" id="WP_211598533.1">
    <property type="nucleotide sequence ID" value="NZ_JAGRQI010000016.1"/>
</dbReference>
<dbReference type="SUPFAM" id="SSF81901">
    <property type="entry name" value="HCP-like"/>
    <property type="match status" value="2"/>
</dbReference>
<evidence type="ECO:0000256" key="1">
    <source>
        <dbReference type="SAM" id="SignalP"/>
    </source>
</evidence>
<feature type="signal peptide" evidence="1">
    <location>
        <begin position="1"/>
        <end position="22"/>
    </location>
</feature>
<proteinExistence type="predicted"/>
<feature type="chain" id="PRO_5043970156" evidence="1">
    <location>
        <begin position="23"/>
        <end position="274"/>
    </location>
</feature>
<dbReference type="AlphaFoldDB" id="A0AAW8CRA0"/>
<gene>
    <name evidence="2" type="ORF">QJU78_07385</name>
</gene>
<dbReference type="PANTHER" id="PTHR43628:SF1">
    <property type="entry name" value="CHITIN SYNTHASE REGULATORY FACTOR 2-RELATED"/>
    <property type="match status" value="1"/>
</dbReference>
<accession>A0AAW8CRA0</accession>
<reference evidence="2" key="1">
    <citation type="journal article" date="2023" name="Front. Microbiol.">
        <title>Phylogeography and host specificity of Pasteurellaceae pathogenic to sea-farmed fish in the north-east Atlantic.</title>
        <authorList>
            <person name="Gulla S."/>
            <person name="Colquhoun D.J."/>
            <person name="Olsen A.B."/>
            <person name="Spilsberg B."/>
            <person name="Lagesen K."/>
            <person name="Aakesson C.P."/>
            <person name="Strom S."/>
            <person name="Manji F."/>
            <person name="Birkbeck T.H."/>
            <person name="Nilsen H.K."/>
        </authorList>
    </citation>
    <scope>NUCLEOTIDE SEQUENCE</scope>
    <source>
        <strain evidence="2">VIB1234</strain>
    </source>
</reference>
<keyword evidence="1" id="KW-0732">Signal</keyword>
<dbReference type="InterPro" id="IPR011990">
    <property type="entry name" value="TPR-like_helical_dom_sf"/>
</dbReference>
<protein>
    <submittedName>
        <fullName evidence="2">Tetratricopeptide repeat protein</fullName>
    </submittedName>
</protein>
<name>A0AAW8CRA0_9PAST</name>
<sequence>MKKLISIIIGILIFSFSSLSYANKKHDDQVYEFYEIAKKHYDKKQYKQAFKLFKKIAEQNDKDPLGKAQYYLGKMYAKGLGVKRNYTEAIKWYKVAATGYNYFGFPAYELGIMYRYGIGVKQDNSQAFKWFLKTSDRIGFIGGLELGSMYENGLGTEQNYGKALKIYEQAHKSSLIKEDKTLIEQKKRSLFDKIIKLNDAIDYYEKKQYKKALKLFTESAEQGSQLAQITIADMYRKGLGTKKDFKQTEKWYKIAAKSGNKKAQKILEDKGIKY</sequence>
<dbReference type="Gene3D" id="1.25.40.10">
    <property type="entry name" value="Tetratricopeptide repeat domain"/>
    <property type="match status" value="2"/>
</dbReference>
<comment type="caution">
    <text evidence="2">The sequence shown here is derived from an EMBL/GenBank/DDBJ whole genome shotgun (WGS) entry which is preliminary data.</text>
</comment>
<dbReference type="InterPro" id="IPR006597">
    <property type="entry name" value="Sel1-like"/>
</dbReference>
<organism evidence="2 3">
    <name type="scientific">Pasteurella atlantica</name>
    <dbReference type="NCBI Taxonomy" id="2827233"/>
    <lineage>
        <taxon>Bacteria</taxon>
        <taxon>Pseudomonadati</taxon>
        <taxon>Pseudomonadota</taxon>
        <taxon>Gammaproteobacteria</taxon>
        <taxon>Pasteurellales</taxon>
        <taxon>Pasteurellaceae</taxon>
        <taxon>Pasteurella</taxon>
    </lineage>
</organism>